<gene>
    <name evidence="1" type="ORF">QEZ41_07150</name>
</gene>
<dbReference type="InterPro" id="IPR007413">
    <property type="entry name" value="YcjX-like"/>
</dbReference>
<organism evidence="1 2">
    <name type="scientific">Thiopseudomonas acetoxidans</name>
    <dbReference type="NCBI Taxonomy" id="3041622"/>
    <lineage>
        <taxon>Bacteria</taxon>
        <taxon>Pseudomonadati</taxon>
        <taxon>Pseudomonadota</taxon>
        <taxon>Gammaproteobacteria</taxon>
        <taxon>Pseudomonadales</taxon>
        <taxon>Pseudomonadaceae</taxon>
        <taxon>Thiopseudomonas</taxon>
    </lineage>
</organism>
<evidence type="ECO:0000313" key="1">
    <source>
        <dbReference type="EMBL" id="MDM7858052.1"/>
    </source>
</evidence>
<dbReference type="EMBL" id="JAUCDY010000007">
    <property type="protein sequence ID" value="MDM7858052.1"/>
    <property type="molecule type" value="Genomic_DNA"/>
</dbReference>
<dbReference type="RefSeq" id="WP_289410712.1">
    <property type="nucleotide sequence ID" value="NZ_JAUCDY010000007.1"/>
</dbReference>
<protein>
    <submittedName>
        <fullName evidence="1">YcjX family protein</fullName>
    </submittedName>
</protein>
<sequence>MKEHLQQLKGFLNKNAKEMAARKIRLGVTGFSRSGKTVFIGALTQALLATDPKRRNLAGPLQQFDAYERGFLRSARIRDDINPTLPQFPFRTVRDAMLSHSNHWPEPTTGIASITLELNLDSQHLAGKLLQDKLGLTDLGFGKLLLEIVDFPGEWLVDLPMLGQDYSQWSAQVLQAAGQGVRAQLAKNYHSQLAGLSAQQGADEALLEQLQQGWTQYLMQAAEHGLTENQPGRHLRPDKLAQSPVLRFAPLPEHLAQSPLYKRCRERFATYQQEVIKPFYRDVFSRMDRQLVLVDVLRTLELGEEAFTDMQQSLAKVLTSFDYGKGGLLSWLTGASTTKVLFAATKADHVTRGDRRNLEDLLRNMLAIVDDNNRLRSSAKDWDVMALASVRATEDRATTQEPIREVLYGQPETETESAHWDPGGLPLDMPPQWDKVRFKFYRFAPLPYPDALQQGFPAINLGRALEFLIGDKNP</sequence>
<comment type="caution">
    <text evidence="1">The sequence shown here is derived from an EMBL/GenBank/DDBJ whole genome shotgun (WGS) entry which is preliminary data.</text>
</comment>
<name>A0ABT7SPD9_9GAMM</name>
<evidence type="ECO:0000313" key="2">
    <source>
        <dbReference type="Proteomes" id="UP001241056"/>
    </source>
</evidence>
<accession>A0ABT7SPD9</accession>
<proteinExistence type="predicted"/>
<dbReference type="Pfam" id="PF04317">
    <property type="entry name" value="DUF463"/>
    <property type="match status" value="1"/>
</dbReference>
<reference evidence="1 2" key="1">
    <citation type="submission" date="2023-06" db="EMBL/GenBank/DDBJ databases">
        <title>Thiopseudomonas sp. CY1220 draft genome sequence.</title>
        <authorList>
            <person name="Zhao G."/>
            <person name="An M."/>
        </authorList>
    </citation>
    <scope>NUCLEOTIDE SEQUENCE [LARGE SCALE GENOMIC DNA]</scope>
    <source>
        <strain evidence="1 2">CY1220</strain>
    </source>
</reference>
<dbReference type="Proteomes" id="UP001241056">
    <property type="component" value="Unassembled WGS sequence"/>
</dbReference>
<dbReference type="PANTHER" id="PTHR38605">
    <property type="entry name" value="ATPASE-RELATED"/>
    <property type="match status" value="1"/>
</dbReference>
<dbReference type="PIRSF" id="PIRSF019381">
    <property type="entry name" value="YcjX"/>
    <property type="match status" value="1"/>
</dbReference>
<dbReference type="PANTHER" id="PTHR38605:SF1">
    <property type="entry name" value="ATPASE"/>
    <property type="match status" value="1"/>
</dbReference>
<keyword evidence="2" id="KW-1185">Reference proteome</keyword>